<comment type="caution">
    <text evidence="2">The sequence shown here is derived from an EMBL/GenBank/DDBJ whole genome shotgun (WGS) entry which is preliminary data.</text>
</comment>
<reference evidence="2" key="2">
    <citation type="submission" date="2023-02" db="EMBL/GenBank/DDBJ databases">
        <authorList>
            <person name="Swenson N.G."/>
            <person name="Wegrzyn J.L."/>
            <person name="Mcevoy S.L."/>
        </authorList>
    </citation>
    <scope>NUCLEOTIDE SEQUENCE</scope>
    <source>
        <strain evidence="2">91603</strain>
        <tissue evidence="2">Leaf</tissue>
    </source>
</reference>
<evidence type="ECO:0000256" key="1">
    <source>
        <dbReference type="SAM" id="MobiDB-lite"/>
    </source>
</evidence>
<reference evidence="2" key="1">
    <citation type="journal article" date="2022" name="Plant J.">
        <title>Strategies of tolerance reflected in two North American maple genomes.</title>
        <authorList>
            <person name="McEvoy S.L."/>
            <person name="Sezen U.U."/>
            <person name="Trouern-Trend A."/>
            <person name="McMahon S.M."/>
            <person name="Schaberg P.G."/>
            <person name="Yang J."/>
            <person name="Wegrzyn J.L."/>
            <person name="Swenson N.G."/>
        </authorList>
    </citation>
    <scope>NUCLEOTIDE SEQUENCE</scope>
    <source>
        <strain evidence="2">91603</strain>
    </source>
</reference>
<dbReference type="EMBL" id="JAJSOW010000101">
    <property type="protein sequence ID" value="KAI9181253.1"/>
    <property type="molecule type" value="Genomic_DNA"/>
</dbReference>
<evidence type="ECO:0000313" key="2">
    <source>
        <dbReference type="EMBL" id="KAI9181253.1"/>
    </source>
</evidence>
<dbReference type="AlphaFoldDB" id="A0AAD5NUI5"/>
<feature type="region of interest" description="Disordered" evidence="1">
    <location>
        <begin position="65"/>
        <end position="87"/>
    </location>
</feature>
<name>A0AAD5NUI5_ACENE</name>
<gene>
    <name evidence="2" type="ORF">LWI28_012932</name>
</gene>
<organism evidence="2 3">
    <name type="scientific">Acer negundo</name>
    <name type="common">Box elder</name>
    <dbReference type="NCBI Taxonomy" id="4023"/>
    <lineage>
        <taxon>Eukaryota</taxon>
        <taxon>Viridiplantae</taxon>
        <taxon>Streptophyta</taxon>
        <taxon>Embryophyta</taxon>
        <taxon>Tracheophyta</taxon>
        <taxon>Spermatophyta</taxon>
        <taxon>Magnoliopsida</taxon>
        <taxon>eudicotyledons</taxon>
        <taxon>Gunneridae</taxon>
        <taxon>Pentapetalae</taxon>
        <taxon>rosids</taxon>
        <taxon>malvids</taxon>
        <taxon>Sapindales</taxon>
        <taxon>Sapindaceae</taxon>
        <taxon>Hippocastanoideae</taxon>
        <taxon>Acereae</taxon>
        <taxon>Acer</taxon>
    </lineage>
</organism>
<sequence length="241" mass="26438">MDSVDITSLCASLSISSKDGPVQLLDGDLMVDAKHKLRASGFHRGSHYQNQREIVGSPILINGSGRSGKDLEKAVPESMLEGENSKEKRALVNVPSEAYKQSDMAGDMRNLKMDMSQDQGSMSEVIVTQEATKWEGIVTEWTVINGPIDNKVFGAHVIAQKSDIDCRVSASLYGPLLDSDKRKFGRDFKLGISGEKFKVSSGKRKLDLVSKGDSARCKKIRKNYDGLIEVGNKDEDQLENA</sequence>
<proteinExistence type="predicted"/>
<protein>
    <submittedName>
        <fullName evidence="2">Uncharacterized protein</fullName>
    </submittedName>
</protein>
<dbReference type="Proteomes" id="UP001064489">
    <property type="component" value="Chromosome 4"/>
</dbReference>
<keyword evidence="3" id="KW-1185">Reference proteome</keyword>
<evidence type="ECO:0000313" key="3">
    <source>
        <dbReference type="Proteomes" id="UP001064489"/>
    </source>
</evidence>
<accession>A0AAD5NUI5</accession>